<evidence type="ECO:0000259" key="1">
    <source>
        <dbReference type="Pfam" id="PF00849"/>
    </source>
</evidence>
<proteinExistence type="predicted"/>
<sequence>MTRPRVAWAPPMRDGVSPSRVAVSGGPWPTVLAFLQARLPAVADWPERLARGDVLTLEGRPLQADEACRHGAVYWYWRQLPPEPRVPFEIEVLHQDEHLLAIDKPHFLAVSPSGRYLQETVTVRLKRLLGIDTLVPMHRLDRETAGVLLYIVKPEVRNAYQAVLRDRRAHKVYEALAPWPPRQPLPAEVSTRLEESPGDAFMQMLELPGEPNAHSRVELIQRLGPPPPGALHDEEAARTTEIAHYRLQPHTGRRHQLRVHMQSLGVPILGDRIYPRHWPEPPPDAPPDYRRPLQLLAREISFTDPLSGQTRRFVSRRQLRLDAS</sequence>
<dbReference type="PANTHER" id="PTHR21600:SF84">
    <property type="entry name" value="PSEUDOURIDINE SYNTHASE RSUA_RLUA-LIKE DOMAIN-CONTAINING PROTEIN"/>
    <property type="match status" value="1"/>
</dbReference>
<gene>
    <name evidence="2" type="ORF">MW290_26235</name>
</gene>
<dbReference type="Gene3D" id="3.30.2350.10">
    <property type="entry name" value="Pseudouridine synthase"/>
    <property type="match status" value="1"/>
</dbReference>
<protein>
    <submittedName>
        <fullName evidence="2">Pseudouridine synthase</fullName>
    </submittedName>
</protein>
<name>A0ABY4S9C4_AQUTE</name>
<dbReference type="EMBL" id="CP097636">
    <property type="protein sequence ID" value="URI09069.1"/>
    <property type="molecule type" value="Genomic_DNA"/>
</dbReference>
<dbReference type="Pfam" id="PF00849">
    <property type="entry name" value="PseudoU_synth_2"/>
    <property type="match status" value="1"/>
</dbReference>
<organism evidence="2 3">
    <name type="scientific">Aquincola tertiaricarbonis</name>
    <dbReference type="NCBI Taxonomy" id="391953"/>
    <lineage>
        <taxon>Bacteria</taxon>
        <taxon>Pseudomonadati</taxon>
        <taxon>Pseudomonadota</taxon>
        <taxon>Betaproteobacteria</taxon>
        <taxon>Burkholderiales</taxon>
        <taxon>Sphaerotilaceae</taxon>
        <taxon>Aquincola</taxon>
    </lineage>
</organism>
<evidence type="ECO:0000313" key="2">
    <source>
        <dbReference type="EMBL" id="URI09069.1"/>
    </source>
</evidence>
<accession>A0ABY4S9C4</accession>
<dbReference type="InterPro" id="IPR020103">
    <property type="entry name" value="PsdUridine_synth_cat_dom_sf"/>
</dbReference>
<keyword evidence="3" id="KW-1185">Reference proteome</keyword>
<feature type="domain" description="Pseudouridine synthase RsuA/RluA-like" evidence="1">
    <location>
        <begin position="98"/>
        <end position="263"/>
    </location>
</feature>
<dbReference type="SUPFAM" id="SSF55120">
    <property type="entry name" value="Pseudouridine synthase"/>
    <property type="match status" value="1"/>
</dbReference>
<dbReference type="InterPro" id="IPR006145">
    <property type="entry name" value="PsdUridine_synth_RsuA/RluA"/>
</dbReference>
<evidence type="ECO:0000313" key="3">
    <source>
        <dbReference type="Proteomes" id="UP001056201"/>
    </source>
</evidence>
<dbReference type="InterPro" id="IPR050188">
    <property type="entry name" value="RluA_PseudoU_synthase"/>
</dbReference>
<dbReference type="RefSeq" id="WP_250197287.1">
    <property type="nucleotide sequence ID" value="NZ_CP097636.1"/>
</dbReference>
<dbReference type="Proteomes" id="UP001056201">
    <property type="component" value="Chromosome 2"/>
</dbReference>
<reference evidence="2" key="1">
    <citation type="submission" date="2022-05" db="EMBL/GenBank/DDBJ databases">
        <title>An RpoN-dependent PEP-CTERM gene is involved in floc formation of an Aquincola tertiaricarbonis strain.</title>
        <authorList>
            <person name="Qiu D."/>
            <person name="Xia M."/>
        </authorList>
    </citation>
    <scope>NUCLEOTIDE SEQUENCE</scope>
    <source>
        <strain evidence="2">RN12</strain>
    </source>
</reference>
<dbReference type="PANTHER" id="PTHR21600">
    <property type="entry name" value="MITOCHONDRIAL RNA PSEUDOURIDINE SYNTHASE"/>
    <property type="match status" value="1"/>
</dbReference>